<dbReference type="Gene3D" id="4.10.60.10">
    <property type="entry name" value="Zinc finger, CCHC-type"/>
    <property type="match status" value="1"/>
</dbReference>
<dbReference type="PANTHER" id="PTHR42648">
    <property type="entry name" value="TRANSPOSASE, PUTATIVE-RELATED"/>
    <property type="match status" value="1"/>
</dbReference>
<feature type="region of interest" description="Disordered" evidence="4">
    <location>
        <begin position="474"/>
        <end position="501"/>
    </location>
</feature>
<evidence type="ECO:0000256" key="4">
    <source>
        <dbReference type="SAM" id="MobiDB-lite"/>
    </source>
</evidence>
<proteinExistence type="predicted"/>
<protein>
    <recommendedName>
        <fullName evidence="5">CCHC-type domain-containing protein</fullName>
    </recommendedName>
</protein>
<dbReference type="SMART" id="SM00343">
    <property type="entry name" value="ZnF_C2HC"/>
    <property type="match status" value="1"/>
</dbReference>
<name>A0A6L2JDC3_TANCI</name>
<accession>A0A6L2JDC3</accession>
<feature type="region of interest" description="Disordered" evidence="4">
    <location>
        <begin position="1368"/>
        <end position="1390"/>
    </location>
</feature>
<dbReference type="SUPFAM" id="SSF57756">
    <property type="entry name" value="Retrovirus zinc finger-like domains"/>
    <property type="match status" value="1"/>
</dbReference>
<evidence type="ECO:0000256" key="3">
    <source>
        <dbReference type="PROSITE-ProRule" id="PRU00047"/>
    </source>
</evidence>
<feature type="compositionally biased region" description="Basic and acidic residues" evidence="4">
    <location>
        <begin position="773"/>
        <end position="783"/>
    </location>
</feature>
<organism evidence="6">
    <name type="scientific">Tanacetum cinerariifolium</name>
    <name type="common">Dalmatian daisy</name>
    <name type="synonym">Chrysanthemum cinerariifolium</name>
    <dbReference type="NCBI Taxonomy" id="118510"/>
    <lineage>
        <taxon>Eukaryota</taxon>
        <taxon>Viridiplantae</taxon>
        <taxon>Streptophyta</taxon>
        <taxon>Embryophyta</taxon>
        <taxon>Tracheophyta</taxon>
        <taxon>Spermatophyta</taxon>
        <taxon>Magnoliopsida</taxon>
        <taxon>eudicotyledons</taxon>
        <taxon>Gunneridae</taxon>
        <taxon>Pentapetalae</taxon>
        <taxon>asterids</taxon>
        <taxon>campanulids</taxon>
        <taxon>Asterales</taxon>
        <taxon>Asteraceae</taxon>
        <taxon>Asteroideae</taxon>
        <taxon>Anthemideae</taxon>
        <taxon>Anthemidinae</taxon>
        <taxon>Tanacetum</taxon>
    </lineage>
</organism>
<feature type="compositionally biased region" description="Polar residues" evidence="4">
    <location>
        <begin position="801"/>
        <end position="823"/>
    </location>
</feature>
<dbReference type="PANTHER" id="PTHR42648:SF32">
    <property type="entry name" value="RIBONUCLEASE H-LIKE DOMAIN, GAG-PRE-INTEGRASE DOMAIN PROTEIN-RELATED"/>
    <property type="match status" value="1"/>
</dbReference>
<keyword evidence="3" id="KW-0862">Zinc</keyword>
<dbReference type="GO" id="GO:0003676">
    <property type="term" value="F:nucleic acid binding"/>
    <property type="evidence" value="ECO:0007669"/>
    <property type="project" value="InterPro"/>
</dbReference>
<dbReference type="Pfam" id="PF13976">
    <property type="entry name" value="gag_pre-integrs"/>
    <property type="match status" value="1"/>
</dbReference>
<keyword evidence="2" id="KW-0378">Hydrolase</keyword>
<keyword evidence="3" id="KW-0863">Zinc-finger</keyword>
<dbReference type="InterPro" id="IPR025724">
    <property type="entry name" value="GAG-pre-integrase_dom"/>
</dbReference>
<feature type="region of interest" description="Disordered" evidence="4">
    <location>
        <begin position="369"/>
        <end position="434"/>
    </location>
</feature>
<feature type="compositionally biased region" description="Basic and acidic residues" evidence="4">
    <location>
        <begin position="748"/>
        <end position="761"/>
    </location>
</feature>
<comment type="caution">
    <text evidence="6">The sequence shown here is derived from an EMBL/GenBank/DDBJ whole genome shotgun (WGS) entry which is preliminary data.</text>
</comment>
<dbReference type="InterPro" id="IPR001878">
    <property type="entry name" value="Znf_CCHC"/>
</dbReference>
<sequence length="1455" mass="165687">MTDYSLWEVILNGDSPLPTRIIKGVVQPVAPATIEQRLARKNELKAREWRTHTLIWRNKTNLEDQSVDDLFNSHKIYEAEVKSSFTASSTTQNIAFVSSQNTYSTNELVSVASSAKSNSPQLDNDDLKQIDADDLEEMDLKWKMAMLTMRARRFLQKTGRNLGANGTTSIGFDMSKVECYNCHRRGHFATECKSPKDTRRNVLAEKEPTNYALMAFTSSSSSSFDNKKAKQERDELKLKLEKFPTSSKNLSQLLASQTNDKTRLGYDNQVFTSSMFDCDEMFSYESDVSMHASPVYDKYHSREGYHAVPPLYTRKFMPTKPDLVFHDALTVNETIHTAFNVELSPTKPYNKLCHSHRPSAPSIEDWVSDLEDDSEAESLQNDPSFVQPTEQVKTHRPFIKPDKHPISANNLRTNSPKSREGNSSALCQNDTSKSQRHVVPTAILTRSELGPITAARPVTTVVPHHNVTRPRPAKTIVTKPHSPPRRTISRSSSPKPSNFSHKVTTIKAPKVNAVKVVQGNWGTCPISLTLKPYMEDMLLLVEIQKVVRSQEKVKSGQMCDKKNNVLFTDTECIVLSSDFNLPDDNHVLLRVPRENNMYNVHLTNIVLSRDLTCLFAKATLNESNLWHRRLGHINFKTMNKLVKGIKREFSVARTPQQNGIAKRKNRTLIEAAKTMLADSLLPILFWAEAVNTACYVQNKVNLMGRLMRDFWLDTLSGPTWLFDIDTLTKSMNYQPVTAGNQLNLSEVKEPEFKVEKPESEVHISPSSSTKTKKHDDKTKREAKGKSLVEFTPVPTIGQITTNSTNTFSAAGPSNTTVSPTLRESSYVDPSQYPDDPNMSALEDITYSNDKEDVGAEADFTNLETTITVSPISTTRVHKDHYVTQIIGDLSTATQTRSMTRMVKDQGGLTQINNKDFHTYMFACFLSQKEPKWVHQAFKDPSWIEAMQEELLQFKMQKVWVLVDLPKGKRAIRSKWEGIDYDEVFAPVVRIEAIRLFLAYASFMGFMMYQMDVKSAFLYETIKENIYVCQPLGFEDPDYPDKVYKVVKALYGLYQALKAWYETLDNYLIENGFQRGKIDQTLFIKKKKGNILLVQKQDEIFISQDKYVAKILRKFGLTDGKLASTPISTEKPLLKDPDGEDVDVHTYRKVEALEQDKVAQALEITKLKQWVRKLERKNKLKVSVLRRLKKDDKLEPAELKEMIKVVTTAKLMTEVVTDVATTITAAAIPINAATITVASSATKRRKGVVIRDPEETITPSTIIEQDEAYARELEAELNKNINWDDVIEHVKRKGKEYNAVLRYQALKRKPQTKAQARKNMMVYLKNMAGFKMEFFKGMSYDDIHPIFEKYFNLNVAFLERSKVLLEEKESRALKRTSESSEEKGAKKQKLDEKVEELKKHLQIVPNDDDVYTEATPLALKIVQERFTSSKPKNFSDDFLLTTLKAMFKKPDIDAKV</sequence>
<feature type="compositionally biased region" description="Polar residues" evidence="4">
    <location>
        <begin position="377"/>
        <end position="391"/>
    </location>
</feature>
<evidence type="ECO:0000313" key="6">
    <source>
        <dbReference type="EMBL" id="GEU34567.1"/>
    </source>
</evidence>
<evidence type="ECO:0000256" key="1">
    <source>
        <dbReference type="ARBA" id="ARBA00022723"/>
    </source>
</evidence>
<reference evidence="6" key="1">
    <citation type="journal article" date="2019" name="Sci. Rep.">
        <title>Draft genome of Tanacetum cinerariifolium, the natural source of mosquito coil.</title>
        <authorList>
            <person name="Yamashiro T."/>
            <person name="Shiraishi A."/>
            <person name="Satake H."/>
            <person name="Nakayama K."/>
        </authorList>
    </citation>
    <scope>NUCLEOTIDE SEQUENCE</scope>
</reference>
<feature type="region of interest" description="Disordered" evidence="4">
    <location>
        <begin position="748"/>
        <end position="783"/>
    </location>
</feature>
<dbReference type="GO" id="GO:0016787">
    <property type="term" value="F:hydrolase activity"/>
    <property type="evidence" value="ECO:0007669"/>
    <property type="project" value="UniProtKB-KW"/>
</dbReference>
<dbReference type="SUPFAM" id="SSF53098">
    <property type="entry name" value="Ribonuclease H-like"/>
    <property type="match status" value="1"/>
</dbReference>
<keyword evidence="1" id="KW-0479">Metal-binding</keyword>
<feature type="domain" description="CCHC-type" evidence="5">
    <location>
        <begin position="179"/>
        <end position="194"/>
    </location>
</feature>
<evidence type="ECO:0000259" key="5">
    <source>
        <dbReference type="PROSITE" id="PS50158"/>
    </source>
</evidence>
<feature type="compositionally biased region" description="Polar residues" evidence="4">
    <location>
        <begin position="407"/>
        <end position="432"/>
    </location>
</feature>
<dbReference type="InterPro" id="IPR036397">
    <property type="entry name" value="RNaseH_sf"/>
</dbReference>
<dbReference type="InterPro" id="IPR036875">
    <property type="entry name" value="Znf_CCHC_sf"/>
</dbReference>
<gene>
    <name evidence="6" type="ORF">Tci_006545</name>
</gene>
<dbReference type="InterPro" id="IPR012337">
    <property type="entry name" value="RNaseH-like_sf"/>
</dbReference>
<dbReference type="PROSITE" id="PS50158">
    <property type="entry name" value="ZF_CCHC"/>
    <property type="match status" value="1"/>
</dbReference>
<feature type="compositionally biased region" description="Low complexity" evidence="4">
    <location>
        <begin position="489"/>
        <end position="500"/>
    </location>
</feature>
<dbReference type="GO" id="GO:0008270">
    <property type="term" value="F:zinc ion binding"/>
    <property type="evidence" value="ECO:0007669"/>
    <property type="project" value="UniProtKB-KW"/>
</dbReference>
<dbReference type="InterPro" id="IPR013103">
    <property type="entry name" value="RVT_2"/>
</dbReference>
<evidence type="ECO:0000256" key="2">
    <source>
        <dbReference type="ARBA" id="ARBA00022801"/>
    </source>
</evidence>
<dbReference type="Gene3D" id="3.30.420.10">
    <property type="entry name" value="Ribonuclease H-like superfamily/Ribonuclease H"/>
    <property type="match status" value="1"/>
</dbReference>
<dbReference type="Pfam" id="PF07727">
    <property type="entry name" value="RVT_2"/>
    <property type="match status" value="1"/>
</dbReference>
<feature type="region of interest" description="Disordered" evidence="4">
    <location>
        <begin position="801"/>
        <end position="834"/>
    </location>
</feature>
<dbReference type="EMBL" id="BKCJ010000590">
    <property type="protein sequence ID" value="GEU34567.1"/>
    <property type="molecule type" value="Genomic_DNA"/>
</dbReference>
<dbReference type="InterPro" id="IPR039537">
    <property type="entry name" value="Retrotran_Ty1/copia-like"/>
</dbReference>